<dbReference type="InterPro" id="IPR001509">
    <property type="entry name" value="Epimerase_deHydtase"/>
</dbReference>
<protein>
    <submittedName>
        <fullName evidence="2">SDR family oxidoreductase</fullName>
    </submittedName>
</protein>
<dbReference type="Gene3D" id="3.40.50.720">
    <property type="entry name" value="NAD(P)-binding Rossmann-like Domain"/>
    <property type="match status" value="1"/>
</dbReference>
<dbReference type="RefSeq" id="WP_345163623.1">
    <property type="nucleotide sequence ID" value="NZ_BAABHC010000042.1"/>
</dbReference>
<comment type="caution">
    <text evidence="2">The sequence shown here is derived from an EMBL/GenBank/DDBJ whole genome shotgun (WGS) entry which is preliminary data.</text>
</comment>
<feature type="domain" description="NAD-dependent epimerase/dehydratase" evidence="1">
    <location>
        <begin position="13"/>
        <end position="214"/>
    </location>
</feature>
<name>A0ABP8M6H6_9BACT</name>
<dbReference type="InterPro" id="IPR051783">
    <property type="entry name" value="NAD(P)-dependent_oxidoreduct"/>
</dbReference>
<dbReference type="PANTHER" id="PTHR48079:SF6">
    <property type="entry name" value="NAD(P)-BINDING DOMAIN-CONTAINING PROTEIN-RELATED"/>
    <property type="match status" value="1"/>
</dbReference>
<dbReference type="Proteomes" id="UP001500552">
    <property type="component" value="Unassembled WGS sequence"/>
</dbReference>
<organism evidence="2 3">
    <name type="scientific">Pontibacter saemangeumensis</name>
    <dbReference type="NCBI Taxonomy" id="1084525"/>
    <lineage>
        <taxon>Bacteria</taxon>
        <taxon>Pseudomonadati</taxon>
        <taxon>Bacteroidota</taxon>
        <taxon>Cytophagia</taxon>
        <taxon>Cytophagales</taxon>
        <taxon>Hymenobacteraceae</taxon>
        <taxon>Pontibacter</taxon>
    </lineage>
</organism>
<dbReference type="PANTHER" id="PTHR48079">
    <property type="entry name" value="PROTEIN YEEZ"/>
    <property type="match status" value="1"/>
</dbReference>
<evidence type="ECO:0000313" key="2">
    <source>
        <dbReference type="EMBL" id="GAA4445369.1"/>
    </source>
</evidence>
<dbReference type="CDD" id="cd05266">
    <property type="entry name" value="SDR_a4"/>
    <property type="match status" value="1"/>
</dbReference>
<proteinExistence type="predicted"/>
<dbReference type="SUPFAM" id="SSF51735">
    <property type="entry name" value="NAD(P)-binding Rossmann-fold domains"/>
    <property type="match status" value="1"/>
</dbReference>
<dbReference type="Pfam" id="PF01370">
    <property type="entry name" value="Epimerase"/>
    <property type="match status" value="1"/>
</dbReference>
<reference evidence="3" key="1">
    <citation type="journal article" date="2019" name="Int. J. Syst. Evol. Microbiol.">
        <title>The Global Catalogue of Microorganisms (GCM) 10K type strain sequencing project: providing services to taxonomists for standard genome sequencing and annotation.</title>
        <authorList>
            <consortium name="The Broad Institute Genomics Platform"/>
            <consortium name="The Broad Institute Genome Sequencing Center for Infectious Disease"/>
            <person name="Wu L."/>
            <person name="Ma J."/>
        </authorList>
    </citation>
    <scope>NUCLEOTIDE SEQUENCE [LARGE SCALE GENOMIC DNA]</scope>
    <source>
        <strain evidence="3">JCM 17926</strain>
    </source>
</reference>
<evidence type="ECO:0000313" key="3">
    <source>
        <dbReference type="Proteomes" id="UP001500552"/>
    </source>
</evidence>
<evidence type="ECO:0000259" key="1">
    <source>
        <dbReference type="Pfam" id="PF01370"/>
    </source>
</evidence>
<dbReference type="InterPro" id="IPR036291">
    <property type="entry name" value="NAD(P)-bd_dom_sf"/>
</dbReference>
<sequence>MSEKEKISIMGCGWLGLPLAAQLVKAGYEVNGSTTSPEKLELLQTEGISPYLLNLQREASDSEALQHFLQSKVLVLNIPPHLRSDGGESYLKQMHLLVKALASSPVNRVLFVSSTSVYPDLNRVVTEEDIAFTAEQQPENMLLQAEKLFQRGDGWMTTILRFGGLVGENRKPGRFLAGKKHVPNGDAPVNLIHLDDCIQIIYRIIEQEKWGEVYHACADQHPLRREFYTQAAHALGLTPPEFDDMQDTHFKLINSQKLKDALSYSFLHPDPMNFF</sequence>
<dbReference type="EMBL" id="BAABHC010000042">
    <property type="protein sequence ID" value="GAA4445369.1"/>
    <property type="molecule type" value="Genomic_DNA"/>
</dbReference>
<keyword evidence="3" id="KW-1185">Reference proteome</keyword>
<gene>
    <name evidence="2" type="ORF">GCM10023188_48410</name>
</gene>
<accession>A0ABP8M6H6</accession>